<comment type="subunit">
    <text evidence="1">Homodimer.</text>
</comment>
<gene>
    <name evidence="3" type="ORF">UW52_C0002G0030</name>
</gene>
<dbReference type="SUPFAM" id="SSF54909">
    <property type="entry name" value="Dimeric alpha+beta barrel"/>
    <property type="match status" value="1"/>
</dbReference>
<dbReference type="SMART" id="SM00886">
    <property type="entry name" value="Dabb"/>
    <property type="match status" value="1"/>
</dbReference>
<reference evidence="3 4" key="1">
    <citation type="journal article" date="2015" name="Nature">
        <title>rRNA introns, odd ribosomes, and small enigmatic genomes across a large radiation of phyla.</title>
        <authorList>
            <person name="Brown C.T."/>
            <person name="Hug L.A."/>
            <person name="Thomas B.C."/>
            <person name="Sharon I."/>
            <person name="Castelle C.J."/>
            <person name="Singh A."/>
            <person name="Wilkins M.J."/>
            <person name="Williams K.H."/>
            <person name="Banfield J.F."/>
        </authorList>
    </citation>
    <scope>NUCLEOTIDE SEQUENCE [LARGE SCALE GENOMIC DNA]</scope>
</reference>
<organism evidence="3 4">
    <name type="scientific">Candidatus Gottesmanbacteria bacterium GW2011_GWA1_44_24b</name>
    <dbReference type="NCBI Taxonomy" id="1618437"/>
    <lineage>
        <taxon>Bacteria</taxon>
        <taxon>Candidatus Gottesmaniibacteriota</taxon>
    </lineage>
</organism>
<feature type="domain" description="Stress-response A/B barrel" evidence="2">
    <location>
        <begin position="2"/>
        <end position="97"/>
    </location>
</feature>
<evidence type="ECO:0000259" key="2">
    <source>
        <dbReference type="PROSITE" id="PS51502"/>
    </source>
</evidence>
<dbReference type="Proteomes" id="UP000034521">
    <property type="component" value="Unassembled WGS sequence"/>
</dbReference>
<dbReference type="PANTHER" id="PTHR33178">
    <property type="match status" value="1"/>
</dbReference>
<dbReference type="AlphaFoldDB" id="A0A0G1IQ63"/>
<name>A0A0G1IQ63_9BACT</name>
<dbReference type="Gene3D" id="3.30.70.100">
    <property type="match status" value="1"/>
</dbReference>
<dbReference type="InterPro" id="IPR011008">
    <property type="entry name" value="Dimeric_a/b-barrel"/>
</dbReference>
<evidence type="ECO:0000256" key="1">
    <source>
        <dbReference type="ARBA" id="ARBA00011738"/>
    </source>
</evidence>
<evidence type="ECO:0000313" key="4">
    <source>
        <dbReference type="Proteomes" id="UP000034521"/>
    </source>
</evidence>
<dbReference type="InterPro" id="IPR013097">
    <property type="entry name" value="Dabb"/>
</dbReference>
<sequence length="99" mass="11395">MVYHIVLFTFYDNASQEKIKELADALAVLSKKIPGITHYVWGPSVSIEHLEKGYTHGFIMTFENAQMRDTYVPHPLHKELVKKFVDPICDKGIAFDIEE</sequence>
<protein>
    <submittedName>
        <fullName evidence="3">Stress responsive alpha-beta barrel domain protein</fullName>
    </submittedName>
</protein>
<proteinExistence type="predicted"/>
<dbReference type="Pfam" id="PF07876">
    <property type="entry name" value="Dabb"/>
    <property type="match status" value="1"/>
</dbReference>
<comment type="caution">
    <text evidence="3">The sequence shown here is derived from an EMBL/GenBank/DDBJ whole genome shotgun (WGS) entry which is preliminary data.</text>
</comment>
<accession>A0A0G1IQ63</accession>
<dbReference type="PROSITE" id="PS51502">
    <property type="entry name" value="S_R_A_B_BARREL"/>
    <property type="match status" value="1"/>
</dbReference>
<dbReference type="InterPro" id="IPR044662">
    <property type="entry name" value="HS1/DABB1-like"/>
</dbReference>
<dbReference type="EMBL" id="LCIQ01000002">
    <property type="protein sequence ID" value="KKT61516.1"/>
    <property type="molecule type" value="Genomic_DNA"/>
</dbReference>
<evidence type="ECO:0000313" key="3">
    <source>
        <dbReference type="EMBL" id="KKT61516.1"/>
    </source>
</evidence>
<dbReference type="PANTHER" id="PTHR33178:SF10">
    <property type="entry name" value="STRESS-RESPONSE A_B BARREL DOMAIN-CONTAINING PROTEIN"/>
    <property type="match status" value="1"/>
</dbReference>